<evidence type="ECO:0000313" key="1">
    <source>
        <dbReference type="EMBL" id="AIQ12897.1"/>
    </source>
</evidence>
<dbReference type="STRING" id="44251.PDUR_13965"/>
<dbReference type="RefSeq" id="WP_042206714.1">
    <property type="nucleotide sequence ID" value="NZ_CP009288.1"/>
</dbReference>
<protein>
    <recommendedName>
        <fullName evidence="3">Butirosin biosynthesis protein H N-terminal domain-containing protein</fullName>
    </recommendedName>
</protein>
<evidence type="ECO:0008006" key="3">
    <source>
        <dbReference type="Google" id="ProtNLM"/>
    </source>
</evidence>
<keyword evidence="2" id="KW-1185">Reference proteome</keyword>
<organism evidence="1 2">
    <name type="scientific">Paenibacillus durus</name>
    <name type="common">Paenibacillus azotofixans</name>
    <dbReference type="NCBI Taxonomy" id="44251"/>
    <lineage>
        <taxon>Bacteria</taxon>
        <taxon>Bacillati</taxon>
        <taxon>Bacillota</taxon>
        <taxon>Bacilli</taxon>
        <taxon>Bacillales</taxon>
        <taxon>Paenibacillaceae</taxon>
        <taxon>Paenibacillus</taxon>
    </lineage>
</organism>
<dbReference type="KEGG" id="pdu:PDUR_13965"/>
<proteinExistence type="predicted"/>
<dbReference type="Proteomes" id="UP000029409">
    <property type="component" value="Chromosome"/>
</dbReference>
<reference evidence="1 2" key="1">
    <citation type="submission" date="2014-08" db="EMBL/GenBank/DDBJ databases">
        <title>Comparative genomics of the Paenibacillus odorifer group.</title>
        <authorList>
            <person name="den Bakker H.C."/>
            <person name="Tsai Y.-C."/>
            <person name="Martin N."/>
            <person name="Korlach J."/>
            <person name="Wiedmann M."/>
        </authorList>
    </citation>
    <scope>NUCLEOTIDE SEQUENCE [LARGE SCALE GENOMIC DNA]</scope>
    <source>
        <strain evidence="1 2">DSM 1735</strain>
    </source>
</reference>
<accession>A0A089HPC2</accession>
<dbReference type="OrthoDB" id="2624539at2"/>
<gene>
    <name evidence="1" type="ORF">PDUR_13965</name>
</gene>
<name>A0A089HPC2_PAEDU</name>
<dbReference type="eggNOG" id="ENOG5032R9F">
    <property type="taxonomic scope" value="Bacteria"/>
</dbReference>
<dbReference type="EMBL" id="CP009288">
    <property type="protein sequence ID" value="AIQ12897.1"/>
    <property type="molecule type" value="Genomic_DNA"/>
</dbReference>
<evidence type="ECO:0000313" key="2">
    <source>
        <dbReference type="Proteomes" id="UP000029409"/>
    </source>
</evidence>
<dbReference type="AlphaFoldDB" id="A0A089HPC2"/>
<sequence>MSSSKILPMQYPIITSWQWVANSFAVLDNYPETEPWIMNHFIQLQLTTNPGWISAYVDFFRTPVFEYCPWLFHQHLKRETVRFINEDICAFIVDCINLNNYIYGVFDQAFFVQGHDRLPHDLFIYGYDLERRVFHAADFTFTGKYSFAEVPFEQLEKAYHAIEGEDDWLYSGKGGLSLISFNDSIGYEFNISNLAEQLEGFLTGHNCFEKSREMTHRTNPCVYGLGVYDQLIENLIKIQNKEQGADYRPFHVLCDHKALMLRRIPFLEQHGYLKPGTNLAERYQSLENDALLCRNFLIKYMVTEQSSIIDKIITNIRKIRNEEEEQIKILLSNLVIA</sequence>